<reference evidence="1" key="1">
    <citation type="submission" date="2018-05" db="EMBL/GenBank/DDBJ databases">
        <authorList>
            <person name="Lanie J.A."/>
            <person name="Ng W.-L."/>
            <person name="Kazmierczak K.M."/>
            <person name="Andrzejewski T.M."/>
            <person name="Davidsen T.M."/>
            <person name="Wayne K.J."/>
            <person name="Tettelin H."/>
            <person name="Glass J.I."/>
            <person name="Rusch D."/>
            <person name="Podicherti R."/>
            <person name="Tsui H.-C.T."/>
            <person name="Winkler M.E."/>
        </authorList>
    </citation>
    <scope>NUCLEOTIDE SEQUENCE</scope>
</reference>
<organism evidence="1">
    <name type="scientific">marine metagenome</name>
    <dbReference type="NCBI Taxonomy" id="408172"/>
    <lineage>
        <taxon>unclassified sequences</taxon>
        <taxon>metagenomes</taxon>
        <taxon>ecological metagenomes</taxon>
    </lineage>
</organism>
<dbReference type="AlphaFoldDB" id="A0A382KZ71"/>
<evidence type="ECO:0000313" key="1">
    <source>
        <dbReference type="EMBL" id="SVC29760.1"/>
    </source>
</evidence>
<proteinExistence type="predicted"/>
<feature type="non-terminal residue" evidence="1">
    <location>
        <position position="214"/>
    </location>
</feature>
<name>A0A382KZ71_9ZZZZ</name>
<dbReference type="EMBL" id="UINC01083748">
    <property type="protein sequence ID" value="SVC29760.1"/>
    <property type="molecule type" value="Genomic_DNA"/>
</dbReference>
<protein>
    <submittedName>
        <fullName evidence="1">Uncharacterized protein</fullName>
    </submittedName>
</protein>
<accession>A0A382KZ71</accession>
<gene>
    <name evidence="1" type="ORF">METZ01_LOCUS282614</name>
</gene>
<sequence>MVSSRHNPSTARRIAKEIRRGESPESLLPLARSIPDPYYRSLSLVSIASSVNSRKSQSIFESALKEVGDVKQIWRRIELLGGITKSLKTISDENLKNGIFGKVLMLSLKEEEEHAKDFIVKYSKNYPDKLLETLLAHSVNLAQYPFESSKAVIRTWVKKKTIDSLISNVSELEGDLRSRLLGYLHFQLSKSKIQIEPTALSLALQANNSEEILR</sequence>